<dbReference type="Proteomes" id="UP001268256">
    <property type="component" value="Unassembled WGS sequence"/>
</dbReference>
<keyword evidence="3" id="KW-1185">Reference proteome</keyword>
<organism evidence="2 3">
    <name type="scientific">Pseudocalidococcus azoricus BACA0444</name>
    <dbReference type="NCBI Taxonomy" id="2918990"/>
    <lineage>
        <taxon>Bacteria</taxon>
        <taxon>Bacillati</taxon>
        <taxon>Cyanobacteriota</taxon>
        <taxon>Cyanophyceae</taxon>
        <taxon>Acaryochloridales</taxon>
        <taxon>Thermosynechococcaceae</taxon>
        <taxon>Pseudocalidococcus</taxon>
        <taxon>Pseudocalidococcus azoricus</taxon>
    </lineage>
</organism>
<dbReference type="RefSeq" id="WP_322879143.1">
    <property type="nucleotide sequence ID" value="NZ_JAVMIP010000018.1"/>
</dbReference>
<name>A0AAE4FUS1_9CYAN</name>
<keyword evidence="1" id="KW-1133">Transmembrane helix</keyword>
<proteinExistence type="predicted"/>
<sequence length="69" mass="7875">MAGQFPVLSRTVRLTQPVVGNRKLLLLITVNTLIVFLGYSAYRIGLERAQHPAFRDVPNVTYPYQEFKP</sequence>
<reference evidence="3" key="1">
    <citation type="submission" date="2023-07" db="EMBL/GenBank/DDBJ databases">
        <authorList>
            <person name="Luz R."/>
            <person name="Cordeiro R."/>
            <person name="Fonseca A."/>
            <person name="Goncalves V."/>
        </authorList>
    </citation>
    <scope>NUCLEOTIDE SEQUENCE [LARGE SCALE GENOMIC DNA]</scope>
    <source>
        <strain evidence="3">BACA0444</strain>
    </source>
</reference>
<comment type="caution">
    <text evidence="2">The sequence shown here is derived from an EMBL/GenBank/DDBJ whole genome shotgun (WGS) entry which is preliminary data.</text>
</comment>
<dbReference type="AlphaFoldDB" id="A0AAE4FUS1"/>
<gene>
    <name evidence="2" type="ORF">RIF25_14040</name>
</gene>
<protein>
    <submittedName>
        <fullName evidence="2">Uncharacterized protein</fullName>
    </submittedName>
</protein>
<keyword evidence="1" id="KW-0812">Transmembrane</keyword>
<keyword evidence="1" id="KW-0472">Membrane</keyword>
<evidence type="ECO:0000313" key="2">
    <source>
        <dbReference type="EMBL" id="MDS3861922.1"/>
    </source>
</evidence>
<evidence type="ECO:0000256" key="1">
    <source>
        <dbReference type="SAM" id="Phobius"/>
    </source>
</evidence>
<accession>A0AAE4FUS1</accession>
<dbReference type="EMBL" id="JAVMIP010000018">
    <property type="protein sequence ID" value="MDS3861922.1"/>
    <property type="molecule type" value="Genomic_DNA"/>
</dbReference>
<evidence type="ECO:0000313" key="3">
    <source>
        <dbReference type="Proteomes" id="UP001268256"/>
    </source>
</evidence>
<feature type="transmembrane region" description="Helical" evidence="1">
    <location>
        <begin position="24"/>
        <end position="42"/>
    </location>
</feature>